<comment type="caution">
    <text evidence="3">The sequence shown here is derived from an EMBL/GenBank/DDBJ whole genome shotgun (WGS) entry which is preliminary data.</text>
</comment>
<dbReference type="GO" id="GO:0005975">
    <property type="term" value="P:carbohydrate metabolic process"/>
    <property type="evidence" value="ECO:0007669"/>
    <property type="project" value="InterPro"/>
</dbReference>
<keyword evidence="3" id="KW-0378">Hydrolase</keyword>
<evidence type="ECO:0000256" key="1">
    <source>
        <dbReference type="ARBA" id="ARBA00006865"/>
    </source>
</evidence>
<keyword evidence="4" id="KW-1185">Reference proteome</keyword>
<evidence type="ECO:0000313" key="3">
    <source>
        <dbReference type="EMBL" id="PQJ30668.1"/>
    </source>
</evidence>
<protein>
    <submittedName>
        <fullName evidence="3">Glycosyl hydrolase family 16</fullName>
    </submittedName>
</protein>
<dbReference type="Proteomes" id="UP000239747">
    <property type="component" value="Unassembled WGS sequence"/>
</dbReference>
<dbReference type="PANTHER" id="PTHR10963">
    <property type="entry name" value="GLYCOSYL HYDROLASE-RELATED"/>
    <property type="match status" value="1"/>
</dbReference>
<dbReference type="InterPro" id="IPR050546">
    <property type="entry name" value="Glycosyl_Hydrlase_16"/>
</dbReference>
<dbReference type="Pfam" id="PF00722">
    <property type="entry name" value="Glyco_hydro_16"/>
    <property type="match status" value="1"/>
</dbReference>
<reference evidence="3 4" key="1">
    <citation type="submission" date="2017-01" db="EMBL/GenBank/DDBJ databases">
        <title>Trade-off between light-utilization and light-protection in marine flavobacteria.</title>
        <authorList>
            <person name="Kumagai Y."/>
            <person name="Yoshizawa S."/>
            <person name="Kogure K."/>
            <person name="Iwasaki W."/>
        </authorList>
    </citation>
    <scope>NUCLEOTIDE SEQUENCE [LARGE SCALE GENOMIC DNA]</scope>
    <source>
        <strain evidence="3 4">KCTC 32109</strain>
    </source>
</reference>
<evidence type="ECO:0000313" key="4">
    <source>
        <dbReference type="Proteomes" id="UP000239747"/>
    </source>
</evidence>
<accession>A0A2S7U6M8</accession>
<dbReference type="PANTHER" id="PTHR10963:SF55">
    <property type="entry name" value="GLYCOSIDE HYDROLASE FAMILY 16 PROTEIN"/>
    <property type="match status" value="1"/>
</dbReference>
<dbReference type="InterPro" id="IPR013320">
    <property type="entry name" value="ConA-like_dom_sf"/>
</dbReference>
<dbReference type="OrthoDB" id="9809583at2"/>
<dbReference type="CDD" id="cd08023">
    <property type="entry name" value="GH16_laminarinase_like"/>
    <property type="match status" value="1"/>
</dbReference>
<dbReference type="AlphaFoldDB" id="A0A2S7U6M8"/>
<dbReference type="InterPro" id="IPR000757">
    <property type="entry name" value="Beta-glucanase-like"/>
</dbReference>
<dbReference type="EMBL" id="MTPW01000001">
    <property type="protein sequence ID" value="PQJ30668.1"/>
    <property type="molecule type" value="Genomic_DNA"/>
</dbReference>
<gene>
    <name evidence="3" type="ORF">BST92_01390</name>
</gene>
<dbReference type="PROSITE" id="PS51762">
    <property type="entry name" value="GH16_2"/>
    <property type="match status" value="1"/>
</dbReference>
<sequence>MFISIIYTSVINRRKKRIMKLNKNHTMYKLSVLSIAVSFILLGNSCSTDEKQTVTTLKNLVLSDEFDVDGAPDPTLWGFDIGNGADQGIPGWGNNELQYYTDRTENVSVENGMLKITALQENFQGAGFTSARMLTKGKYQRKFGRFEARIKLPWGQGIWPAFWMLGDDANGAQTWPQIGEIDIMEYRGQDPTIVLGSVHGPGYSGGSAVTKSYDLVNDRFDTDFHIFGIEWGPDYINYYVDDVLYNQITPDDVNGEWVFNDNDFYIIMNLAVGGSFVGAPNQQTVFPQTMYVDYIRIYE</sequence>
<comment type="similarity">
    <text evidence="1">Belongs to the glycosyl hydrolase 16 family.</text>
</comment>
<name>A0A2S7U6M8_9FLAO</name>
<feature type="domain" description="GH16" evidence="2">
    <location>
        <begin position="48"/>
        <end position="299"/>
    </location>
</feature>
<dbReference type="GO" id="GO:0004553">
    <property type="term" value="F:hydrolase activity, hydrolyzing O-glycosyl compounds"/>
    <property type="evidence" value="ECO:0007669"/>
    <property type="project" value="InterPro"/>
</dbReference>
<organism evidence="3 4">
    <name type="scientific">Nonlabens arenilitoris</name>
    <dbReference type="NCBI Taxonomy" id="1217969"/>
    <lineage>
        <taxon>Bacteria</taxon>
        <taxon>Pseudomonadati</taxon>
        <taxon>Bacteroidota</taxon>
        <taxon>Flavobacteriia</taxon>
        <taxon>Flavobacteriales</taxon>
        <taxon>Flavobacteriaceae</taxon>
        <taxon>Nonlabens</taxon>
    </lineage>
</organism>
<dbReference type="SUPFAM" id="SSF49899">
    <property type="entry name" value="Concanavalin A-like lectins/glucanases"/>
    <property type="match status" value="1"/>
</dbReference>
<dbReference type="Gene3D" id="2.60.120.200">
    <property type="match status" value="1"/>
</dbReference>
<evidence type="ECO:0000259" key="2">
    <source>
        <dbReference type="PROSITE" id="PS51762"/>
    </source>
</evidence>
<proteinExistence type="inferred from homology"/>